<dbReference type="PROSITE" id="PS50076">
    <property type="entry name" value="DNAJ_2"/>
    <property type="match status" value="1"/>
</dbReference>
<proteinExistence type="predicted"/>
<dbReference type="SUPFAM" id="SSF46565">
    <property type="entry name" value="Chaperone J-domain"/>
    <property type="match status" value="1"/>
</dbReference>
<dbReference type="STRING" id="1165094.RINTHH_10570"/>
<dbReference type="InterPro" id="IPR036869">
    <property type="entry name" value="J_dom_sf"/>
</dbReference>
<reference evidence="3" key="2">
    <citation type="submission" date="2016-01" db="EMBL/GenBank/DDBJ databases">
        <title>Diatom-associated endosymboitic cyanobacterium lacks core nitrogen metabolism enzymes.</title>
        <authorList>
            <person name="Hilton J.A."/>
            <person name="Foster R.A."/>
            <person name="Tripp H.J."/>
            <person name="Carter B.J."/>
            <person name="Zehr J.P."/>
            <person name="Villareal T.A."/>
        </authorList>
    </citation>
    <scope>NUCLEOTIDE SEQUENCE [LARGE SCALE GENOMIC DNA]</scope>
    <source>
        <strain evidence="3">HH01</strain>
    </source>
</reference>
<dbReference type="SMART" id="SM00271">
    <property type="entry name" value="DnaJ"/>
    <property type="match status" value="1"/>
</dbReference>
<comment type="caution">
    <text evidence="2">The sequence shown here is derived from an EMBL/GenBank/DDBJ whole genome shotgun (WGS) entry which is preliminary data.</text>
</comment>
<gene>
    <name evidence="2" type="ORF">RINTHH_10570</name>
</gene>
<dbReference type="InterPro" id="IPR052763">
    <property type="entry name" value="DnaJ_C4"/>
</dbReference>
<dbReference type="PANTHER" id="PTHR44825:SF1">
    <property type="entry name" value="DNAJ HOMOLOG SUBFAMILY C MEMBER 4"/>
    <property type="match status" value="1"/>
</dbReference>
<feature type="domain" description="J" evidence="1">
    <location>
        <begin position="5"/>
        <end position="69"/>
    </location>
</feature>
<dbReference type="EMBL" id="CAIY01000038">
    <property type="protein sequence ID" value="CCH67212.1"/>
    <property type="molecule type" value="Genomic_DNA"/>
</dbReference>
<protein>
    <submittedName>
        <fullName evidence="2">Possible heat shock protein DnaJ</fullName>
    </submittedName>
</protein>
<keyword evidence="2" id="KW-0346">Stress response</keyword>
<dbReference type="CDD" id="cd06257">
    <property type="entry name" value="DnaJ"/>
    <property type="match status" value="1"/>
</dbReference>
<accession>M1WZ30</accession>
<dbReference type="Proteomes" id="UP000053051">
    <property type="component" value="Unassembled WGS sequence"/>
</dbReference>
<evidence type="ECO:0000313" key="2">
    <source>
        <dbReference type="EMBL" id="CCH67212.1"/>
    </source>
</evidence>
<dbReference type="AlphaFoldDB" id="M1WZ30"/>
<evidence type="ECO:0000259" key="1">
    <source>
        <dbReference type="PROSITE" id="PS50076"/>
    </source>
</evidence>
<keyword evidence="3" id="KW-1185">Reference proteome</keyword>
<dbReference type="PANTHER" id="PTHR44825">
    <property type="match status" value="1"/>
</dbReference>
<sequence length="229" mass="26641">MADSNHYKTLNVSPNASQAEIKQAYRRLAKQHHPDSNQGAVDGEGIIRINAAYEVLGDTNNRQHYDRQIYYKCQESSVPRQECTVKVQNQHKVQICTGRYLDKQVEEWLYLVYHPVNRLIKPIFKSLKPQIDKLAADPFDDRLLGDFQEYLENCCRDIKYAQSIFRSLPNPPSLARAAAHLYYCLNQMNDGLNELEYFPISYNESYLHAGLEMFYTAHNLYIEVKESVI</sequence>
<dbReference type="Gene3D" id="1.10.287.110">
    <property type="entry name" value="DnaJ domain"/>
    <property type="match status" value="1"/>
</dbReference>
<dbReference type="InterPro" id="IPR001623">
    <property type="entry name" value="DnaJ_domain"/>
</dbReference>
<dbReference type="PRINTS" id="PR00625">
    <property type="entry name" value="JDOMAIN"/>
</dbReference>
<dbReference type="OrthoDB" id="9779889at2"/>
<organism evidence="2 3">
    <name type="scientific">Richelia intracellularis HH01</name>
    <dbReference type="NCBI Taxonomy" id="1165094"/>
    <lineage>
        <taxon>Bacteria</taxon>
        <taxon>Bacillati</taxon>
        <taxon>Cyanobacteriota</taxon>
        <taxon>Cyanophyceae</taxon>
        <taxon>Nostocales</taxon>
        <taxon>Nostocaceae</taxon>
        <taxon>Richelia</taxon>
    </lineage>
</organism>
<name>M1WZ30_9NOST</name>
<dbReference type="RefSeq" id="WP_008233490.1">
    <property type="nucleotide sequence ID" value="NZ_CAIY01000038.1"/>
</dbReference>
<evidence type="ECO:0000313" key="3">
    <source>
        <dbReference type="Proteomes" id="UP000053051"/>
    </source>
</evidence>
<dbReference type="Pfam" id="PF00226">
    <property type="entry name" value="DnaJ"/>
    <property type="match status" value="1"/>
</dbReference>
<reference evidence="2 3" key="1">
    <citation type="submission" date="2012-05" db="EMBL/GenBank/DDBJ databases">
        <authorList>
            <person name="Hilton J."/>
        </authorList>
    </citation>
    <scope>NUCLEOTIDE SEQUENCE [LARGE SCALE GENOMIC DNA]</scope>
    <source>
        <strain evidence="2 3">HH01</strain>
    </source>
</reference>